<keyword evidence="3" id="KW-0285">Flavoprotein</keyword>
<dbReference type="Gene3D" id="3.50.50.60">
    <property type="entry name" value="FAD/NAD(P)-binding domain"/>
    <property type="match status" value="2"/>
</dbReference>
<evidence type="ECO:0000256" key="4">
    <source>
        <dbReference type="ARBA" id="ARBA00022827"/>
    </source>
</evidence>
<dbReference type="GO" id="GO:0004499">
    <property type="term" value="F:N,N-dimethylaniline monooxygenase activity"/>
    <property type="evidence" value="ECO:0007669"/>
    <property type="project" value="InterPro"/>
</dbReference>
<keyword evidence="4" id="KW-0274">FAD</keyword>
<dbReference type="PANTHER" id="PTHR43098:SF3">
    <property type="entry name" value="L-ORNITHINE N(5)-MONOOXYGENASE-RELATED"/>
    <property type="match status" value="1"/>
</dbReference>
<evidence type="ECO:0000256" key="6">
    <source>
        <dbReference type="ARBA" id="ARBA00023002"/>
    </source>
</evidence>
<comment type="similarity">
    <text evidence="2">Belongs to the FAD-binding monooxygenase family.</text>
</comment>
<protein>
    <recommendedName>
        <fullName evidence="10">FAD/NAD(P)-binding domain-containing protein</fullName>
    </recommendedName>
</protein>
<dbReference type="OrthoDB" id="66881at2759"/>
<dbReference type="PRINTS" id="PR00411">
    <property type="entry name" value="PNDRDTASEI"/>
</dbReference>
<name>A0A8H3F0B4_9LECA</name>
<keyword evidence="9" id="KW-1185">Reference proteome</keyword>
<dbReference type="InterPro" id="IPR050775">
    <property type="entry name" value="FAD-binding_Monooxygenases"/>
</dbReference>
<keyword evidence="5" id="KW-0521">NADP</keyword>
<dbReference type="GO" id="GO:0050660">
    <property type="term" value="F:flavin adenine dinucleotide binding"/>
    <property type="evidence" value="ECO:0007669"/>
    <property type="project" value="InterPro"/>
</dbReference>
<dbReference type="SUPFAM" id="SSF51905">
    <property type="entry name" value="FAD/NAD(P)-binding domain"/>
    <property type="match status" value="1"/>
</dbReference>
<dbReference type="PANTHER" id="PTHR43098">
    <property type="entry name" value="L-ORNITHINE N(5)-MONOOXYGENASE-RELATED"/>
    <property type="match status" value="1"/>
</dbReference>
<gene>
    <name evidence="8" type="ORF">GOMPHAMPRED_000883</name>
</gene>
<reference evidence="8" key="1">
    <citation type="submission" date="2021-03" db="EMBL/GenBank/DDBJ databases">
        <authorList>
            <person name="Tagirdzhanova G."/>
        </authorList>
    </citation>
    <scope>NUCLEOTIDE SEQUENCE</scope>
</reference>
<proteinExistence type="inferred from homology"/>
<keyword evidence="6" id="KW-0560">Oxidoreductase</keyword>
<accession>A0A8H3F0B4</accession>
<evidence type="ECO:0000256" key="2">
    <source>
        <dbReference type="ARBA" id="ARBA00010139"/>
    </source>
</evidence>
<evidence type="ECO:0000256" key="7">
    <source>
        <dbReference type="ARBA" id="ARBA00023033"/>
    </source>
</evidence>
<dbReference type="GO" id="GO:0050661">
    <property type="term" value="F:NADP binding"/>
    <property type="evidence" value="ECO:0007669"/>
    <property type="project" value="InterPro"/>
</dbReference>
<comment type="caution">
    <text evidence="8">The sequence shown here is derived from an EMBL/GenBank/DDBJ whole genome shotgun (WGS) entry which is preliminary data.</text>
</comment>
<evidence type="ECO:0000313" key="9">
    <source>
        <dbReference type="Proteomes" id="UP000664169"/>
    </source>
</evidence>
<dbReference type="InterPro" id="IPR020946">
    <property type="entry name" value="Flavin_mOase-like"/>
</dbReference>
<comment type="cofactor">
    <cofactor evidence="1">
        <name>FAD</name>
        <dbReference type="ChEBI" id="CHEBI:57692"/>
    </cofactor>
</comment>
<evidence type="ECO:0000256" key="5">
    <source>
        <dbReference type="ARBA" id="ARBA00022857"/>
    </source>
</evidence>
<organism evidence="8 9">
    <name type="scientific">Gomphillus americanus</name>
    <dbReference type="NCBI Taxonomy" id="1940652"/>
    <lineage>
        <taxon>Eukaryota</taxon>
        <taxon>Fungi</taxon>
        <taxon>Dikarya</taxon>
        <taxon>Ascomycota</taxon>
        <taxon>Pezizomycotina</taxon>
        <taxon>Lecanoromycetes</taxon>
        <taxon>OSLEUM clade</taxon>
        <taxon>Ostropomycetidae</taxon>
        <taxon>Ostropales</taxon>
        <taxon>Graphidaceae</taxon>
        <taxon>Gomphilloideae</taxon>
        <taxon>Gomphillus</taxon>
    </lineage>
</organism>
<keyword evidence="7" id="KW-0503">Monooxygenase</keyword>
<evidence type="ECO:0000256" key="3">
    <source>
        <dbReference type="ARBA" id="ARBA00022630"/>
    </source>
</evidence>
<dbReference type="Proteomes" id="UP000664169">
    <property type="component" value="Unassembled WGS sequence"/>
</dbReference>
<dbReference type="EMBL" id="CAJPDQ010000010">
    <property type="protein sequence ID" value="CAF9915886.1"/>
    <property type="molecule type" value="Genomic_DNA"/>
</dbReference>
<dbReference type="AlphaFoldDB" id="A0A8H3F0B4"/>
<evidence type="ECO:0000313" key="8">
    <source>
        <dbReference type="EMBL" id="CAF9915886.1"/>
    </source>
</evidence>
<dbReference type="Pfam" id="PF00743">
    <property type="entry name" value="FMO-like"/>
    <property type="match status" value="1"/>
</dbReference>
<evidence type="ECO:0000256" key="1">
    <source>
        <dbReference type="ARBA" id="ARBA00001974"/>
    </source>
</evidence>
<dbReference type="InterPro" id="IPR036188">
    <property type="entry name" value="FAD/NAD-bd_sf"/>
</dbReference>
<evidence type="ECO:0008006" key="10">
    <source>
        <dbReference type="Google" id="ProtNLM"/>
    </source>
</evidence>
<sequence length="484" mass="54928">MASLDDSPALDVLIIGAGFGGCYLLHLLRKNGFKTQIIEAAGAIGGVWAWNRYPGARVDVELPYYGFSDPAIWNFFHWTERYSSDKELRAYFQHVATVWDLHKDIKLNTKVVCATYIEDSATWEVKTENDEIFGCRWLIAATGTSYKQYIPEWKGLSSFEGTICHPAHWPEEPFPLEGKRVAVIGSGSTGLQVLQATSKVCSHATHFVRSPNIAIPMRQRAISEDEWLAALHETFLVDPEINREAYDFWCQKTRQRIHNPVKRDILVPLDQPYYIQAKRPGIEQDYYESCDRENVTVTNSPIKEFTKTGLLTEDGIHHEFDIVIACTGYDAITGGLRTMNIQGRNGISLDEKWKDGVITHLGIFAHDFPNFCMVYGPQAPTSLTNGPVFLEIQCEFISKVLTRQRDQNIKTIEPKVEAEQAWRDRVLGLADQTLFPKGSSWYNGGNIPGKRKEFLLYVGGIPLYSEESEKALQDWSSFEIHHGR</sequence>